<dbReference type="EMBL" id="ML976036">
    <property type="protein sequence ID" value="KAF1942362.1"/>
    <property type="molecule type" value="Genomic_DNA"/>
</dbReference>
<evidence type="ECO:0000313" key="2">
    <source>
        <dbReference type="EMBL" id="KAF1942362.1"/>
    </source>
</evidence>
<dbReference type="Pfam" id="PF20150">
    <property type="entry name" value="2EXR"/>
    <property type="match status" value="1"/>
</dbReference>
<protein>
    <recommendedName>
        <fullName evidence="1">2EXR domain-containing protein</fullName>
    </recommendedName>
</protein>
<accession>A0A6A5SRQ8</accession>
<feature type="domain" description="2EXR" evidence="1">
    <location>
        <begin position="29"/>
        <end position="98"/>
    </location>
</feature>
<name>A0A6A5SRQ8_9PLEO</name>
<reference evidence="2" key="1">
    <citation type="journal article" date="2020" name="Stud. Mycol.">
        <title>101 Dothideomycetes genomes: a test case for predicting lifestyles and emergence of pathogens.</title>
        <authorList>
            <person name="Haridas S."/>
            <person name="Albert R."/>
            <person name="Binder M."/>
            <person name="Bloem J."/>
            <person name="Labutti K."/>
            <person name="Salamov A."/>
            <person name="Andreopoulos B."/>
            <person name="Baker S."/>
            <person name="Barry K."/>
            <person name="Bills G."/>
            <person name="Bluhm B."/>
            <person name="Cannon C."/>
            <person name="Castanera R."/>
            <person name="Culley D."/>
            <person name="Daum C."/>
            <person name="Ezra D."/>
            <person name="Gonzalez J."/>
            <person name="Henrissat B."/>
            <person name="Kuo A."/>
            <person name="Liang C."/>
            <person name="Lipzen A."/>
            <person name="Lutzoni F."/>
            <person name="Magnuson J."/>
            <person name="Mondo S."/>
            <person name="Nolan M."/>
            <person name="Ohm R."/>
            <person name="Pangilinan J."/>
            <person name="Park H.-J."/>
            <person name="Ramirez L."/>
            <person name="Alfaro M."/>
            <person name="Sun H."/>
            <person name="Tritt A."/>
            <person name="Yoshinaga Y."/>
            <person name="Zwiers L.-H."/>
            <person name="Turgeon B."/>
            <person name="Goodwin S."/>
            <person name="Spatafora J."/>
            <person name="Crous P."/>
            <person name="Grigoriev I."/>
        </authorList>
    </citation>
    <scope>NUCLEOTIDE SEQUENCE</scope>
    <source>
        <strain evidence="2">CBS 161.51</strain>
    </source>
</reference>
<dbReference type="PANTHER" id="PTHR42085">
    <property type="entry name" value="F-BOX DOMAIN-CONTAINING PROTEIN"/>
    <property type="match status" value="1"/>
</dbReference>
<dbReference type="PANTHER" id="PTHR42085:SF1">
    <property type="entry name" value="F-BOX DOMAIN-CONTAINING PROTEIN"/>
    <property type="match status" value="1"/>
</dbReference>
<organism evidence="2 3">
    <name type="scientific">Clathrospora elynae</name>
    <dbReference type="NCBI Taxonomy" id="706981"/>
    <lineage>
        <taxon>Eukaryota</taxon>
        <taxon>Fungi</taxon>
        <taxon>Dikarya</taxon>
        <taxon>Ascomycota</taxon>
        <taxon>Pezizomycotina</taxon>
        <taxon>Dothideomycetes</taxon>
        <taxon>Pleosporomycetidae</taxon>
        <taxon>Pleosporales</taxon>
        <taxon>Diademaceae</taxon>
        <taxon>Clathrospora</taxon>
    </lineage>
</organism>
<dbReference type="AlphaFoldDB" id="A0A6A5SRQ8"/>
<proteinExistence type="predicted"/>
<sequence>MDNSVSDSGAFLTHLHGGTTNKDTDCGSPFLRLPAELRNMIYEHTFNNETILVRQKDDDEEPHHPARTRTYQPIIALLFTCRQTRKESSAIFDDRVIFDLTSCYNFTMAEFDLGSDKCRVIKSIQINSRDAKRLVLRLQSEGPPRVSYHHSFPSLQCVFIRHSPIFGLLSVSHELVVRAMGIFFGNEKLGVRFIA</sequence>
<gene>
    <name evidence="2" type="ORF">EJ02DRAFT_176647</name>
</gene>
<evidence type="ECO:0000259" key="1">
    <source>
        <dbReference type="Pfam" id="PF20150"/>
    </source>
</evidence>
<dbReference type="Proteomes" id="UP000800038">
    <property type="component" value="Unassembled WGS sequence"/>
</dbReference>
<keyword evidence="3" id="KW-1185">Reference proteome</keyword>
<evidence type="ECO:0000313" key="3">
    <source>
        <dbReference type="Proteomes" id="UP000800038"/>
    </source>
</evidence>
<dbReference type="OrthoDB" id="515692at2759"/>
<dbReference type="InterPro" id="IPR045518">
    <property type="entry name" value="2EXR"/>
</dbReference>
<dbReference type="InterPro" id="IPR038883">
    <property type="entry name" value="AN11006-like"/>
</dbReference>